<keyword evidence="7" id="KW-0547">Nucleotide-binding</keyword>
<dbReference type="Gene3D" id="3.50.50.60">
    <property type="entry name" value="FAD/NAD(P)-binding domain"/>
    <property type="match status" value="1"/>
</dbReference>
<evidence type="ECO:0000256" key="15">
    <source>
        <dbReference type="ARBA" id="ARBA00047316"/>
    </source>
</evidence>
<evidence type="ECO:0000256" key="12">
    <source>
        <dbReference type="ARBA" id="ARBA00044150"/>
    </source>
</evidence>
<evidence type="ECO:0000256" key="13">
    <source>
        <dbReference type="ARBA" id="ARBA00044216"/>
    </source>
</evidence>
<accession>A0A3M0M6B8</accession>
<sequence length="421" mass="45665">MATAPRSGRYSVFAIAREALRQHQGWQRAWANPQPRDRYKVVIVGAGGHGLATAYYLGKNFGITDVAVIEKGWLGGGNTGRNTTIIRSNYLQDPSAAIYNKSLQLYETLSQDLNYNIMFSPRGVIMLAQTEHEVRGYKRTSYANNLQDVATEWIEPARVKELVPIINLEGPRYPVLGGLYQPRGGTARHDAVAWGYARACSDMGMHIIQNCEVQGVETEAGQVRAVNTSKGRIGCEKLALVVAGHSSQLAEMAGFRLPIESVALQALVSEPIKPCMDVVVMANTVHGYLSQSDKGEMVIGGGTDGFNNFTQRGSWHHVEETVRALVETFPMISRLKMLRQWGGIVDMTGDRSPILSATPVGGVFVNCGWGTGGFKAIPGSGWAMAELLANGTPGPLAAEFGLNRFREGRFIDESVAAGVAH</sequence>
<evidence type="ECO:0000256" key="4">
    <source>
        <dbReference type="ARBA" id="ARBA00022490"/>
    </source>
</evidence>
<organism evidence="18 19">
    <name type="scientific">Paracoccus alkanivorans</name>
    <dbReference type="NCBI Taxonomy" id="2116655"/>
    <lineage>
        <taxon>Bacteria</taxon>
        <taxon>Pseudomonadati</taxon>
        <taxon>Pseudomonadota</taxon>
        <taxon>Alphaproteobacteria</taxon>
        <taxon>Rhodobacterales</taxon>
        <taxon>Paracoccaceae</taxon>
        <taxon>Paracoccus</taxon>
    </lineage>
</organism>
<evidence type="ECO:0000256" key="3">
    <source>
        <dbReference type="ARBA" id="ARBA00004496"/>
    </source>
</evidence>
<keyword evidence="5" id="KW-0285">Flavoprotein</keyword>
<dbReference type="InterPro" id="IPR036188">
    <property type="entry name" value="FAD/NAD-bd_sf"/>
</dbReference>
<dbReference type="EC" id="1.5.3.24" evidence="11"/>
<evidence type="ECO:0000256" key="11">
    <source>
        <dbReference type="ARBA" id="ARBA00044044"/>
    </source>
</evidence>
<dbReference type="RefSeq" id="WP_122113704.1">
    <property type="nucleotide sequence ID" value="NZ_QOKZ01000008.1"/>
</dbReference>
<evidence type="ECO:0000256" key="5">
    <source>
        <dbReference type="ARBA" id="ARBA00022630"/>
    </source>
</evidence>
<comment type="catalytic activity">
    <reaction evidence="16">
        <text>sarcosine + (6S)-5,6,7,8-tetrahydrofolate + O2 = (6R)-5,10-methylene-5,6,7,8-tetrahydrofolate + glycine + H2O2</text>
        <dbReference type="Rhea" id="RHEA:70455"/>
        <dbReference type="ChEBI" id="CHEBI:15379"/>
        <dbReference type="ChEBI" id="CHEBI:15636"/>
        <dbReference type="ChEBI" id="CHEBI:16240"/>
        <dbReference type="ChEBI" id="CHEBI:57305"/>
        <dbReference type="ChEBI" id="CHEBI:57433"/>
        <dbReference type="ChEBI" id="CHEBI:57453"/>
        <dbReference type="EC" id="1.5.3.24"/>
    </reaction>
</comment>
<keyword evidence="9" id="KW-0560">Oxidoreductase</keyword>
<dbReference type="Pfam" id="PF01266">
    <property type="entry name" value="DAO"/>
    <property type="match status" value="1"/>
</dbReference>
<keyword evidence="4" id="KW-0963">Cytoplasm</keyword>
<name>A0A3M0M6B8_9RHOB</name>
<dbReference type="GO" id="GO:0000166">
    <property type="term" value="F:nucleotide binding"/>
    <property type="evidence" value="ECO:0007669"/>
    <property type="project" value="UniProtKB-KW"/>
</dbReference>
<keyword evidence="8" id="KW-0274">FAD</keyword>
<gene>
    <name evidence="18" type="ORF">C9E81_17810</name>
</gene>
<dbReference type="SUPFAM" id="SSF51905">
    <property type="entry name" value="FAD/NAD(P)-binding domain"/>
    <property type="match status" value="1"/>
</dbReference>
<evidence type="ECO:0000256" key="6">
    <source>
        <dbReference type="ARBA" id="ARBA00022643"/>
    </source>
</evidence>
<feature type="domain" description="Rhodanese" evidence="17">
    <location>
        <begin position="40"/>
        <end position="85"/>
    </location>
</feature>
<dbReference type="PROSITE" id="PS50206">
    <property type="entry name" value="RHODANESE_3"/>
    <property type="match status" value="1"/>
</dbReference>
<evidence type="ECO:0000256" key="2">
    <source>
        <dbReference type="ARBA" id="ARBA00001974"/>
    </source>
</evidence>
<keyword evidence="19" id="KW-1185">Reference proteome</keyword>
<comment type="subcellular location">
    <subcellularLocation>
        <location evidence="3">Cytoplasm</location>
    </subcellularLocation>
</comment>
<evidence type="ECO:0000256" key="16">
    <source>
        <dbReference type="ARBA" id="ARBA00048917"/>
    </source>
</evidence>
<dbReference type="PANTHER" id="PTHR13847:SF287">
    <property type="entry name" value="FAD-DEPENDENT OXIDOREDUCTASE DOMAIN-CONTAINING PROTEIN 1"/>
    <property type="match status" value="1"/>
</dbReference>
<comment type="cofactor">
    <cofactor evidence="2">
        <name>FAD</name>
        <dbReference type="ChEBI" id="CHEBI:57692"/>
    </cofactor>
</comment>
<dbReference type="Gene3D" id="3.30.9.10">
    <property type="entry name" value="D-Amino Acid Oxidase, subunit A, domain 2"/>
    <property type="match status" value="1"/>
</dbReference>
<comment type="catalytic activity">
    <reaction evidence="15">
        <text>sarcosine + O2 + H2O = formaldehyde + glycine + H2O2</text>
        <dbReference type="Rhea" id="RHEA:13313"/>
        <dbReference type="ChEBI" id="CHEBI:15377"/>
        <dbReference type="ChEBI" id="CHEBI:15379"/>
        <dbReference type="ChEBI" id="CHEBI:16240"/>
        <dbReference type="ChEBI" id="CHEBI:16842"/>
        <dbReference type="ChEBI" id="CHEBI:57305"/>
        <dbReference type="ChEBI" id="CHEBI:57433"/>
    </reaction>
</comment>
<evidence type="ECO:0000256" key="10">
    <source>
        <dbReference type="ARBA" id="ARBA00043973"/>
    </source>
</evidence>
<evidence type="ECO:0000256" key="7">
    <source>
        <dbReference type="ARBA" id="ARBA00022741"/>
    </source>
</evidence>
<keyword evidence="6" id="KW-0288">FMN</keyword>
<dbReference type="GO" id="GO:0008115">
    <property type="term" value="F:sarcosine oxidase activity"/>
    <property type="evidence" value="ECO:0007669"/>
    <property type="project" value="InterPro"/>
</dbReference>
<dbReference type="InterPro" id="IPR006076">
    <property type="entry name" value="FAD-dep_OxRdtase"/>
</dbReference>
<protein>
    <recommendedName>
        <fullName evidence="12">Sarcosine oxidase subunit beta</fullName>
        <ecNumber evidence="11">1.5.3.24</ecNumber>
    </recommendedName>
    <alternativeName>
        <fullName evidence="13">Sarcosine oxidase (5,10-methylenetetrahydrofolate-forming) subunit beta</fullName>
    </alternativeName>
    <alternativeName>
        <fullName evidence="14">Tetrameric sarcosine oxidase subunit beta</fullName>
    </alternativeName>
</protein>
<evidence type="ECO:0000256" key="8">
    <source>
        <dbReference type="ARBA" id="ARBA00022827"/>
    </source>
</evidence>
<comment type="caution">
    <text evidence="18">The sequence shown here is derived from an EMBL/GenBank/DDBJ whole genome shotgun (WGS) entry which is preliminary data.</text>
</comment>
<comment type="similarity">
    <text evidence="10">Belongs to the SoxB family.</text>
</comment>
<evidence type="ECO:0000256" key="9">
    <source>
        <dbReference type="ARBA" id="ARBA00023002"/>
    </source>
</evidence>
<evidence type="ECO:0000256" key="14">
    <source>
        <dbReference type="ARBA" id="ARBA00044295"/>
    </source>
</evidence>
<dbReference type="OrthoDB" id="9815989at2"/>
<dbReference type="InterPro" id="IPR001763">
    <property type="entry name" value="Rhodanese-like_dom"/>
</dbReference>
<proteinExistence type="inferred from homology"/>
<reference evidence="18 19" key="1">
    <citation type="submission" date="2018-07" db="EMBL/GenBank/DDBJ databases">
        <authorList>
            <person name="Zhang Y."/>
            <person name="Wang L."/>
            <person name="Ma S."/>
        </authorList>
    </citation>
    <scope>NUCLEOTIDE SEQUENCE [LARGE SCALE GENOMIC DNA]</scope>
    <source>
        <strain evidence="18 19">4-2</strain>
    </source>
</reference>
<dbReference type="AlphaFoldDB" id="A0A3M0M6B8"/>
<dbReference type="PANTHER" id="PTHR13847">
    <property type="entry name" value="SARCOSINE DEHYDROGENASE-RELATED"/>
    <property type="match status" value="1"/>
</dbReference>
<dbReference type="GO" id="GO:0005737">
    <property type="term" value="C:cytoplasm"/>
    <property type="evidence" value="ECO:0007669"/>
    <property type="project" value="UniProtKB-SubCell"/>
</dbReference>
<evidence type="ECO:0000256" key="1">
    <source>
        <dbReference type="ARBA" id="ARBA00001917"/>
    </source>
</evidence>
<evidence type="ECO:0000313" key="19">
    <source>
        <dbReference type="Proteomes" id="UP000273516"/>
    </source>
</evidence>
<dbReference type="Proteomes" id="UP000273516">
    <property type="component" value="Unassembled WGS sequence"/>
</dbReference>
<dbReference type="EMBL" id="QOKZ01000008">
    <property type="protein sequence ID" value="RMC32895.1"/>
    <property type="molecule type" value="Genomic_DNA"/>
</dbReference>
<dbReference type="GO" id="GO:0046653">
    <property type="term" value="P:tetrahydrofolate metabolic process"/>
    <property type="evidence" value="ECO:0007669"/>
    <property type="project" value="InterPro"/>
</dbReference>
<dbReference type="NCBIfam" id="TIGR01373">
    <property type="entry name" value="soxB"/>
    <property type="match status" value="1"/>
</dbReference>
<evidence type="ECO:0000259" key="17">
    <source>
        <dbReference type="PROSITE" id="PS50206"/>
    </source>
</evidence>
<comment type="cofactor">
    <cofactor evidence="1">
        <name>FMN</name>
        <dbReference type="ChEBI" id="CHEBI:58210"/>
    </cofactor>
</comment>
<evidence type="ECO:0000313" key="18">
    <source>
        <dbReference type="EMBL" id="RMC32895.1"/>
    </source>
</evidence>
<dbReference type="InterPro" id="IPR006278">
    <property type="entry name" value="SoxB"/>
</dbReference>